<evidence type="ECO:0000256" key="2">
    <source>
        <dbReference type="SAM" id="Phobius"/>
    </source>
</evidence>
<dbReference type="Proteomes" id="UP000249340">
    <property type="component" value="Chromosome"/>
</dbReference>
<dbReference type="InterPro" id="IPR007795">
    <property type="entry name" value="T7SS_EccB"/>
</dbReference>
<keyword evidence="2" id="KW-0812">Transmembrane</keyword>
<dbReference type="Gene3D" id="3.30.2390.20">
    <property type="entry name" value="Type VII secretion system EccB, repeat 1 domain"/>
    <property type="match status" value="1"/>
</dbReference>
<evidence type="ECO:0000313" key="3">
    <source>
        <dbReference type="EMBL" id="AXI79674.1"/>
    </source>
</evidence>
<dbReference type="OrthoDB" id="3847604at2"/>
<dbReference type="GO" id="GO:0005576">
    <property type="term" value="C:extracellular region"/>
    <property type="evidence" value="ECO:0007669"/>
    <property type="project" value="TreeGrafter"/>
</dbReference>
<feature type="transmembrane region" description="Helical" evidence="2">
    <location>
        <begin position="59"/>
        <end position="80"/>
    </location>
</feature>
<reference evidence="4" key="1">
    <citation type="submission" date="2018-07" db="EMBL/GenBank/DDBJ databases">
        <title>Streptacidiphilus bronchialis DSM 106435 chromosome.</title>
        <authorList>
            <person name="Batra D."/>
            <person name="Gulvik C.A."/>
        </authorList>
    </citation>
    <scope>NUCLEOTIDE SEQUENCE [LARGE SCALE GENOMIC DNA]</scope>
    <source>
        <strain evidence="4">DSM 106435</strain>
    </source>
</reference>
<dbReference type="Pfam" id="PF05108">
    <property type="entry name" value="T7SS_ESX1_EccB"/>
    <property type="match status" value="1"/>
</dbReference>
<feature type="region of interest" description="Disordered" evidence="1">
    <location>
        <begin position="1"/>
        <end position="20"/>
    </location>
</feature>
<dbReference type="AlphaFoldDB" id="A0A345T119"/>
<dbReference type="InterPro" id="IPR044857">
    <property type="entry name" value="T7SS_EccB_R1"/>
</dbReference>
<organism evidence="3 4">
    <name type="scientific">Peterkaempfera bronchialis</name>
    <dbReference type="NCBI Taxonomy" id="2126346"/>
    <lineage>
        <taxon>Bacteria</taxon>
        <taxon>Bacillati</taxon>
        <taxon>Actinomycetota</taxon>
        <taxon>Actinomycetes</taxon>
        <taxon>Kitasatosporales</taxon>
        <taxon>Streptomycetaceae</taxon>
        <taxon>Peterkaempfera</taxon>
    </lineage>
</organism>
<feature type="compositionally biased region" description="Polar residues" evidence="1">
    <location>
        <begin position="551"/>
        <end position="561"/>
    </location>
</feature>
<feature type="compositionally biased region" description="Polar residues" evidence="1">
    <location>
        <begin position="390"/>
        <end position="409"/>
    </location>
</feature>
<evidence type="ECO:0000256" key="1">
    <source>
        <dbReference type="SAM" id="MobiDB-lite"/>
    </source>
</evidence>
<name>A0A345T119_9ACTN</name>
<feature type="region of interest" description="Disordered" evidence="1">
    <location>
        <begin position="493"/>
        <end position="561"/>
    </location>
</feature>
<gene>
    <name evidence="3" type="primary">eccB</name>
    <name evidence="3" type="ORF">C7M71_021975</name>
</gene>
<dbReference type="PANTHER" id="PTHR40765:SF2">
    <property type="entry name" value="ESX-2 SECRETION SYSTEM ATPASE ECCB2"/>
    <property type="match status" value="1"/>
</dbReference>
<proteinExistence type="predicted"/>
<keyword evidence="2" id="KW-1133">Transmembrane helix</keyword>
<evidence type="ECO:0000313" key="4">
    <source>
        <dbReference type="Proteomes" id="UP000249340"/>
    </source>
</evidence>
<sequence>MRGGRRGERGDSDRWETTRMASRRDELNAYTFARRRTVGAFLQPAGGGNDEDAPRPVRAVVPSLVMAALVVAGFGMWGLIKPAAPKGWDDGRSIVVGKESTTRYVVLANPDKPDEKTLYPVLNMASAKLVLDADSKVTFVEDKVLDRYGRHGATIGIPYAPDKLPPAGEAGQAKVWTVCDRPGDDTGHTTVNQAVFVLTDAQAAPLRNPHFRLSRGNALYVQAPGPDGKGGDEYLVDATGTKHSLGRADPHDKVASSLRVGLFGTQAAPQRVTQQWLDTLADGEAVTFPKVAGFKGGSSMGLAHQEDRRVGRLMSFDSNSDGTPESYYVVGEDRLYRLSDFELQLFQSNPATLEVYGDQRITISPLTSAEHAQYAGPVGQENRLPLPSDWPQSRPDQAVNRTDSEGGTRSVVCSTFEGLDEKSNPRRSVWASTAFPASATNGSASAHVTPGTGLLYRAMEGAAGAAGSEVSGSVFLLTETGLRYRVVANGDSAAKSSVLPERSQSPDASDGQQAQAQQGNDAQARLGYKDIRPSLVPKAWSDLVPAGPNLDTKSALQPQTS</sequence>
<feature type="compositionally biased region" description="Low complexity" evidence="1">
    <location>
        <begin position="503"/>
        <end position="524"/>
    </location>
</feature>
<dbReference type="PANTHER" id="PTHR40765">
    <property type="entry name" value="ESX-2 SECRETION SYSTEM ATPASE ECCB2"/>
    <property type="match status" value="1"/>
</dbReference>
<dbReference type="KEGG" id="stri:C7M71_021975"/>
<keyword evidence="4" id="KW-1185">Reference proteome</keyword>
<accession>A0A345T119</accession>
<dbReference type="EMBL" id="CP031264">
    <property type="protein sequence ID" value="AXI79674.1"/>
    <property type="molecule type" value="Genomic_DNA"/>
</dbReference>
<keyword evidence="2" id="KW-0472">Membrane</keyword>
<dbReference type="NCBIfam" id="TIGR03919">
    <property type="entry name" value="T7SS_EccB"/>
    <property type="match status" value="1"/>
</dbReference>
<feature type="region of interest" description="Disordered" evidence="1">
    <location>
        <begin position="378"/>
        <end position="409"/>
    </location>
</feature>
<protein>
    <submittedName>
        <fullName evidence="3">Type VII secretion protein EccB</fullName>
    </submittedName>
</protein>